<organism evidence="2 3">
    <name type="scientific">Eggerthella guodeyinii</name>
    <dbReference type="NCBI Taxonomy" id="2690837"/>
    <lineage>
        <taxon>Bacteria</taxon>
        <taxon>Bacillati</taxon>
        <taxon>Actinomycetota</taxon>
        <taxon>Coriobacteriia</taxon>
        <taxon>Eggerthellales</taxon>
        <taxon>Eggerthellaceae</taxon>
        <taxon>Eggerthella</taxon>
    </lineage>
</organism>
<accession>A0A6N7RN30</accession>
<sequence length="220" mass="24477">MANSLSMVELIMLGFELCGTYDVSDGDVRECQPLTSVAKLSAFAEKMHGVNGRKNALAALKQVVGGSASPREAALCMCLCLPYRLGGYGFEKPELNHRIDIPSTLKSHVRQSYFVGDLCWPERRLDVEYDGSLHLDADRRASDEARRTVLETMGFTVVAVTRKQFNSVAATHAVAETLALHLGRRLRFRDPSFSQVRLRLRTKLFEGSRYGLPPMGDLLK</sequence>
<gene>
    <name evidence="2" type="ORF">GJG86_09085</name>
</gene>
<feature type="domain" description="DUF559" evidence="1">
    <location>
        <begin position="111"/>
        <end position="164"/>
    </location>
</feature>
<dbReference type="SUPFAM" id="SSF52980">
    <property type="entry name" value="Restriction endonuclease-like"/>
    <property type="match status" value="1"/>
</dbReference>
<dbReference type="Proteomes" id="UP000438093">
    <property type="component" value="Unassembled WGS sequence"/>
</dbReference>
<dbReference type="InterPro" id="IPR007569">
    <property type="entry name" value="DUF559"/>
</dbReference>
<dbReference type="InterPro" id="IPR011335">
    <property type="entry name" value="Restrct_endonuc-II-like"/>
</dbReference>
<protein>
    <submittedName>
        <fullName evidence="2">DUF559 domain-containing protein</fullName>
    </submittedName>
</protein>
<dbReference type="EMBL" id="VTFY01000007">
    <property type="protein sequence ID" value="MRX82646.1"/>
    <property type="molecule type" value="Genomic_DNA"/>
</dbReference>
<keyword evidence="3" id="KW-1185">Reference proteome</keyword>
<name>A0A6N7RN30_9ACTN</name>
<comment type="caution">
    <text evidence="2">The sequence shown here is derived from an EMBL/GenBank/DDBJ whole genome shotgun (WGS) entry which is preliminary data.</text>
</comment>
<evidence type="ECO:0000313" key="2">
    <source>
        <dbReference type="EMBL" id="MRX82646.1"/>
    </source>
</evidence>
<dbReference type="AlphaFoldDB" id="A0A6N7RN30"/>
<evidence type="ECO:0000259" key="1">
    <source>
        <dbReference type="Pfam" id="PF04480"/>
    </source>
</evidence>
<dbReference type="Gene3D" id="3.40.960.10">
    <property type="entry name" value="VSR Endonuclease"/>
    <property type="match status" value="1"/>
</dbReference>
<reference evidence="3" key="1">
    <citation type="submission" date="2019-08" db="EMBL/GenBank/DDBJ databases">
        <title>Arthrobacter sp. nov., isolated from plateau pika and Tibetan wild ass.</title>
        <authorList>
            <person name="Ge Y."/>
        </authorList>
    </citation>
    <scope>NUCLEOTIDE SEQUENCE [LARGE SCALE GENOMIC DNA]</scope>
    <source>
        <strain evidence="3">HF-4214</strain>
    </source>
</reference>
<proteinExistence type="predicted"/>
<dbReference type="Pfam" id="PF04480">
    <property type="entry name" value="DUF559"/>
    <property type="match status" value="1"/>
</dbReference>
<evidence type="ECO:0000313" key="3">
    <source>
        <dbReference type="Proteomes" id="UP000438093"/>
    </source>
</evidence>